<keyword evidence="2" id="KW-1185">Reference proteome</keyword>
<dbReference type="EMBL" id="JBBPBM010000087">
    <property type="protein sequence ID" value="KAK8510305.1"/>
    <property type="molecule type" value="Genomic_DNA"/>
</dbReference>
<name>A0ABR2BT90_9ROSI</name>
<reference evidence="1 2" key="1">
    <citation type="journal article" date="2024" name="G3 (Bethesda)">
        <title>Genome assembly of Hibiscus sabdariffa L. provides insights into metabolisms of medicinal natural products.</title>
        <authorList>
            <person name="Kim T."/>
        </authorList>
    </citation>
    <scope>NUCLEOTIDE SEQUENCE [LARGE SCALE GENOMIC DNA]</scope>
    <source>
        <strain evidence="1">TK-2024</strain>
        <tissue evidence="1">Old leaves</tissue>
    </source>
</reference>
<proteinExistence type="predicted"/>
<evidence type="ECO:0000313" key="1">
    <source>
        <dbReference type="EMBL" id="KAK8510305.1"/>
    </source>
</evidence>
<accession>A0ABR2BT90</accession>
<dbReference type="Proteomes" id="UP001472677">
    <property type="component" value="Unassembled WGS sequence"/>
</dbReference>
<comment type="caution">
    <text evidence="1">The sequence shown here is derived from an EMBL/GenBank/DDBJ whole genome shotgun (WGS) entry which is preliminary data.</text>
</comment>
<gene>
    <name evidence="1" type="ORF">V6N12_073376</name>
</gene>
<evidence type="ECO:0000313" key="2">
    <source>
        <dbReference type="Proteomes" id="UP001472677"/>
    </source>
</evidence>
<organism evidence="1 2">
    <name type="scientific">Hibiscus sabdariffa</name>
    <name type="common">roselle</name>
    <dbReference type="NCBI Taxonomy" id="183260"/>
    <lineage>
        <taxon>Eukaryota</taxon>
        <taxon>Viridiplantae</taxon>
        <taxon>Streptophyta</taxon>
        <taxon>Embryophyta</taxon>
        <taxon>Tracheophyta</taxon>
        <taxon>Spermatophyta</taxon>
        <taxon>Magnoliopsida</taxon>
        <taxon>eudicotyledons</taxon>
        <taxon>Gunneridae</taxon>
        <taxon>Pentapetalae</taxon>
        <taxon>rosids</taxon>
        <taxon>malvids</taxon>
        <taxon>Malvales</taxon>
        <taxon>Malvaceae</taxon>
        <taxon>Malvoideae</taxon>
        <taxon>Hibiscus</taxon>
    </lineage>
</organism>
<protein>
    <submittedName>
        <fullName evidence="1">Uncharacterized protein</fullName>
    </submittedName>
</protein>
<sequence length="309" mass="33422">MMWRPRRLLAENGWVGGSAAAGGPAGWLRGVSSRMTLETGALRFQALDDSATSTGGAGAGGDGGWVSSGGRCGGGVGSGRLRNKFYLSSLYLLDLVTQLYDVKRRGFGGVGMGWLRVCRGRCLSFLRLGRCWHGHLDRNCICHVHLPHVMFAIPARAEDGVFIAAEGGHGLPAIEELCFGQQVWATNSVRIFTGDVPLRSRQAKCILDGVVINVLKGFRQLVNAGLIFRQVQNFIDGCRVGRNEFASYVDHCVFSGCVVGIKLPCPIDIDSGRFSANFQPAEAIEVFVDDHLQPIVVETVIELESLLFP</sequence>